<dbReference type="InterPro" id="IPR008965">
    <property type="entry name" value="CBM2/CBM3_carb-bd_dom_sf"/>
</dbReference>
<evidence type="ECO:0000256" key="1">
    <source>
        <dbReference type="SAM" id="MobiDB-lite"/>
    </source>
</evidence>
<name>K1SKM3_9ZZZZ</name>
<feature type="region of interest" description="Disordered" evidence="1">
    <location>
        <begin position="123"/>
        <end position="149"/>
    </location>
</feature>
<comment type="caution">
    <text evidence="2">The sequence shown here is derived from an EMBL/GenBank/DDBJ whole genome shotgun (WGS) entry which is preliminary data.</text>
</comment>
<sequence length="175" mass="17093">MTPQMHAKAASGKTTIAVSAGSLNIGQTVTVTAKALSASGDSAYANMVLTYDAGILEFVSCNATYGGGGGSISVASDSFSVTLKAISAGKASISLSATDGVIYGTEEELDSMAGSSTSVTVKNEAAGSNTGNNSSAGNNGSSGSNGNAGNGSTTTIFGKLVGLGVHQHDVDAERL</sequence>
<protein>
    <recommendedName>
        <fullName evidence="3">Cohesin domain-containing protein</fullName>
    </recommendedName>
</protein>
<reference evidence="2" key="1">
    <citation type="journal article" date="2013" name="Environ. Microbiol.">
        <title>Microbiota from the distal guts of lean and obese adolescents exhibit partial functional redundancy besides clear differences in community structure.</title>
        <authorList>
            <person name="Ferrer M."/>
            <person name="Ruiz A."/>
            <person name="Lanza F."/>
            <person name="Haange S.B."/>
            <person name="Oberbach A."/>
            <person name="Till H."/>
            <person name="Bargiela R."/>
            <person name="Campoy C."/>
            <person name="Segura M.T."/>
            <person name="Richter M."/>
            <person name="von Bergen M."/>
            <person name="Seifert J."/>
            <person name="Suarez A."/>
        </authorList>
    </citation>
    <scope>NUCLEOTIDE SEQUENCE</scope>
</reference>
<dbReference type="GO" id="GO:0030246">
    <property type="term" value="F:carbohydrate binding"/>
    <property type="evidence" value="ECO:0007669"/>
    <property type="project" value="InterPro"/>
</dbReference>
<accession>K1SKM3</accession>
<organism evidence="2">
    <name type="scientific">human gut metagenome</name>
    <dbReference type="NCBI Taxonomy" id="408170"/>
    <lineage>
        <taxon>unclassified sequences</taxon>
        <taxon>metagenomes</taxon>
        <taxon>organismal metagenomes</taxon>
    </lineage>
</organism>
<evidence type="ECO:0008006" key="3">
    <source>
        <dbReference type="Google" id="ProtNLM"/>
    </source>
</evidence>
<feature type="compositionally biased region" description="Low complexity" evidence="1">
    <location>
        <begin position="125"/>
        <end position="149"/>
    </location>
</feature>
<dbReference type="EMBL" id="AJWZ01010625">
    <property type="protein sequence ID" value="EKC47916.1"/>
    <property type="molecule type" value="Genomic_DNA"/>
</dbReference>
<dbReference type="AlphaFoldDB" id="K1SKM3"/>
<feature type="non-terminal residue" evidence="2">
    <location>
        <position position="175"/>
    </location>
</feature>
<gene>
    <name evidence="2" type="ORF">OBE_15456</name>
</gene>
<evidence type="ECO:0000313" key="2">
    <source>
        <dbReference type="EMBL" id="EKC47916.1"/>
    </source>
</evidence>
<dbReference type="SUPFAM" id="SSF49384">
    <property type="entry name" value="Carbohydrate-binding domain"/>
    <property type="match status" value="1"/>
</dbReference>
<proteinExistence type="predicted"/>